<evidence type="ECO:0000259" key="3">
    <source>
        <dbReference type="SMART" id="SM00642"/>
    </source>
</evidence>
<dbReference type="PANTHER" id="PTHR10357">
    <property type="entry name" value="ALPHA-AMYLASE FAMILY MEMBER"/>
    <property type="match status" value="1"/>
</dbReference>
<dbReference type="InterPro" id="IPR013780">
    <property type="entry name" value="Glyco_hydro_b"/>
</dbReference>
<protein>
    <submittedName>
        <fullName evidence="4">Alpha-glycosidase</fullName>
    </submittedName>
</protein>
<dbReference type="InterPro" id="IPR017853">
    <property type="entry name" value="GH"/>
</dbReference>
<gene>
    <name evidence="4" type="ORF">GC096_27805</name>
</gene>
<comment type="caution">
    <text evidence="4">The sequence shown here is derived from an EMBL/GenBank/DDBJ whole genome shotgun (WGS) entry which is preliminary data.</text>
</comment>
<reference evidence="4 5" key="1">
    <citation type="submission" date="2019-10" db="EMBL/GenBank/DDBJ databases">
        <title>Description of Paenibacillus humi sp. nov.</title>
        <authorList>
            <person name="Carlier A."/>
            <person name="Qi S."/>
        </authorList>
    </citation>
    <scope>NUCLEOTIDE SEQUENCE [LARGE SCALE GENOMIC DNA]</scope>
    <source>
        <strain evidence="4 5">LMG 31461</strain>
    </source>
</reference>
<sequence length="595" mass="68449">MLESIYHTNEAPYAFALNQTHLKVRIRMKKNATLSCSIVHADRYHSPGTELPQEMEKVGFTRHFDYYETMVELPKRRLRYLFMVRTREGNDVWYGERGASMHRAEAGYFHFSYICDADIPQVPSWLPEAIVYQIFPDRFRNGDLTNDPKGVQPWTQEDKPESESLFGGDIQGIIEKLPYLAELGVNTIYLTPIFKSPSNHKYDVTDYYKIDPSFGDIGLLKLLKWSAKQQGMRLILDAVFNHSGDQFFAFRDVLDSGDASPYKDWYHVHNFPIVQKPVPSYETFSHAESTMPKLNTSNPKVVDYLLKVARYWIEEVGIDGWRLDVANEVDQQFWRQLRTEVKGISSELALIGEIMHQAGPWLRGDQFDSVMNYLFREAVLDFFARQTVGATRFLEEIVQIQMSYTDQANSAMLQLLGSHDTERFLTSCMKGGWGWNKTETAVARMKLAVCFQFTYLGMPMIYYGDEVGMTGETDPDCRKPMVWESSEQNGEMLALYRKLAALRKRHIVLTRGNFRLWFVDEARNAFGFLREYDGKRVAVIIHHSPNPQELVVTAPWTASNNQLSDVLNEVEYVVSVSDSCLTVQLPAFGCAILTD</sequence>
<organism evidence="4 5">
    <name type="scientific">Paenibacillus plantarum</name>
    <dbReference type="NCBI Taxonomy" id="2654975"/>
    <lineage>
        <taxon>Bacteria</taxon>
        <taxon>Bacillati</taxon>
        <taxon>Bacillota</taxon>
        <taxon>Bacilli</taxon>
        <taxon>Bacillales</taxon>
        <taxon>Paenibacillaceae</taxon>
        <taxon>Paenibacillus</taxon>
    </lineage>
</organism>
<dbReference type="Proteomes" id="UP000653578">
    <property type="component" value="Unassembled WGS sequence"/>
</dbReference>
<dbReference type="InterPro" id="IPR006047">
    <property type="entry name" value="GH13_cat_dom"/>
</dbReference>
<dbReference type="InterPro" id="IPR045857">
    <property type="entry name" value="O16G_dom_2"/>
</dbReference>
<keyword evidence="5" id="KW-1185">Reference proteome</keyword>
<name>A0ABX1XJ03_9BACL</name>
<dbReference type="Pfam" id="PF00128">
    <property type="entry name" value="Alpha-amylase"/>
    <property type="match status" value="1"/>
</dbReference>
<dbReference type="Gene3D" id="3.90.400.10">
    <property type="entry name" value="Oligo-1,6-glucosidase, Domain 2"/>
    <property type="match status" value="1"/>
</dbReference>
<dbReference type="InterPro" id="IPR013783">
    <property type="entry name" value="Ig-like_fold"/>
</dbReference>
<dbReference type="CDD" id="cd02857">
    <property type="entry name" value="E_set_CDase_PDE_N"/>
    <property type="match status" value="1"/>
</dbReference>
<keyword evidence="2" id="KW-0326">Glycosidase</keyword>
<evidence type="ECO:0000256" key="2">
    <source>
        <dbReference type="ARBA" id="ARBA00023295"/>
    </source>
</evidence>
<dbReference type="Gene3D" id="2.60.40.10">
    <property type="entry name" value="Immunoglobulins"/>
    <property type="match status" value="1"/>
</dbReference>
<keyword evidence="1" id="KW-0378">Hydrolase</keyword>
<proteinExistence type="predicted"/>
<evidence type="ECO:0000256" key="1">
    <source>
        <dbReference type="ARBA" id="ARBA00022801"/>
    </source>
</evidence>
<dbReference type="CDD" id="cd11338">
    <property type="entry name" value="AmyAc_CMD"/>
    <property type="match status" value="1"/>
</dbReference>
<evidence type="ECO:0000313" key="4">
    <source>
        <dbReference type="EMBL" id="NOU67835.1"/>
    </source>
</evidence>
<dbReference type="SUPFAM" id="SSF51011">
    <property type="entry name" value="Glycosyl hydrolase domain"/>
    <property type="match status" value="1"/>
</dbReference>
<accession>A0ABX1XJ03</accession>
<dbReference type="SMART" id="SM00642">
    <property type="entry name" value="Aamy"/>
    <property type="match status" value="1"/>
</dbReference>
<dbReference type="SUPFAM" id="SSF51445">
    <property type="entry name" value="(Trans)glycosidases"/>
    <property type="match status" value="1"/>
</dbReference>
<dbReference type="RefSeq" id="WP_171634800.1">
    <property type="nucleotide sequence ID" value="NZ_WHNY01000074.1"/>
</dbReference>
<feature type="domain" description="Glycosyl hydrolase family 13 catalytic" evidence="3">
    <location>
        <begin position="133"/>
        <end position="503"/>
    </location>
</feature>
<dbReference type="PANTHER" id="PTHR10357:SF210">
    <property type="entry name" value="MALTODEXTRIN GLUCOSIDASE"/>
    <property type="match status" value="1"/>
</dbReference>
<dbReference type="EMBL" id="WHNY01000074">
    <property type="protein sequence ID" value="NOU67835.1"/>
    <property type="molecule type" value="Genomic_DNA"/>
</dbReference>
<evidence type="ECO:0000313" key="5">
    <source>
        <dbReference type="Proteomes" id="UP000653578"/>
    </source>
</evidence>
<dbReference type="InterPro" id="IPR004185">
    <property type="entry name" value="Glyco_hydro_13_lg-like_dom"/>
</dbReference>
<dbReference type="Pfam" id="PF02903">
    <property type="entry name" value="Alpha-amylase_N"/>
    <property type="match status" value="1"/>
</dbReference>
<dbReference type="Gene3D" id="3.20.20.80">
    <property type="entry name" value="Glycosidases"/>
    <property type="match status" value="1"/>
</dbReference>
<dbReference type="Gene3D" id="2.60.40.1180">
    <property type="entry name" value="Golgi alpha-mannosidase II"/>
    <property type="match status" value="1"/>
</dbReference>